<reference evidence="4" key="1">
    <citation type="submission" date="2016-11" db="EMBL/GenBank/DDBJ databases">
        <authorList>
            <person name="Varghese N."/>
            <person name="Submissions S."/>
        </authorList>
    </citation>
    <scope>NUCLEOTIDE SEQUENCE [LARGE SCALE GENOMIC DNA]</scope>
    <source>
        <strain evidence="4">DSM 17957</strain>
    </source>
</reference>
<keyword evidence="4" id="KW-1185">Reference proteome</keyword>
<feature type="transmembrane region" description="Helical" evidence="1">
    <location>
        <begin position="9"/>
        <end position="27"/>
    </location>
</feature>
<feature type="transmembrane region" description="Helical" evidence="1">
    <location>
        <begin position="39"/>
        <end position="58"/>
    </location>
</feature>
<sequence length="119" mass="13695">MKRFNVNEWIWFAILLGFSYYIYNLIATEKIAVFIHPKMMKYVYFSLFVFVLLSIFQIRRLFRRSHSTPVKLGYILFIIPLILGFGVNPQGLSADVAAKKGITFNQGKGSISIQNGQPL</sequence>
<dbReference type="Proteomes" id="UP000184536">
    <property type="component" value="Unassembled WGS sequence"/>
</dbReference>
<proteinExistence type="predicted"/>
<evidence type="ECO:0000313" key="3">
    <source>
        <dbReference type="EMBL" id="SHI73566.1"/>
    </source>
</evidence>
<dbReference type="RefSeq" id="WP_110939776.1">
    <property type="nucleotide sequence ID" value="NZ_FQZV01000006.1"/>
</dbReference>
<keyword evidence="1" id="KW-0812">Transmembrane</keyword>
<dbReference type="EMBL" id="FQZV01000006">
    <property type="protein sequence ID" value="SHI73566.1"/>
    <property type="molecule type" value="Genomic_DNA"/>
</dbReference>
<feature type="domain" description="DUF1980" evidence="2">
    <location>
        <begin position="12"/>
        <end position="102"/>
    </location>
</feature>
<evidence type="ECO:0000259" key="2">
    <source>
        <dbReference type="Pfam" id="PF09323"/>
    </source>
</evidence>
<keyword evidence="1" id="KW-0472">Membrane</keyword>
<dbReference type="InterPro" id="IPR048493">
    <property type="entry name" value="DUF1980_N"/>
</dbReference>
<dbReference type="AlphaFoldDB" id="A0A1M6DJZ2"/>
<gene>
    <name evidence="3" type="ORF">SAMN02745975_00483</name>
</gene>
<dbReference type="STRING" id="1121919.SAMN02745975_00483"/>
<evidence type="ECO:0000256" key="1">
    <source>
        <dbReference type="SAM" id="Phobius"/>
    </source>
</evidence>
<keyword evidence="1" id="KW-1133">Transmembrane helix</keyword>
<organism evidence="3 4">
    <name type="scientific">Geosporobacter subterraneus DSM 17957</name>
    <dbReference type="NCBI Taxonomy" id="1121919"/>
    <lineage>
        <taxon>Bacteria</taxon>
        <taxon>Bacillati</taxon>
        <taxon>Bacillota</taxon>
        <taxon>Clostridia</taxon>
        <taxon>Peptostreptococcales</taxon>
        <taxon>Thermotaleaceae</taxon>
        <taxon>Geosporobacter</taxon>
    </lineage>
</organism>
<feature type="transmembrane region" description="Helical" evidence="1">
    <location>
        <begin position="70"/>
        <end position="87"/>
    </location>
</feature>
<protein>
    <recommendedName>
        <fullName evidence="2">DUF1980 domain-containing protein</fullName>
    </recommendedName>
</protein>
<evidence type="ECO:0000313" key="4">
    <source>
        <dbReference type="Proteomes" id="UP000184536"/>
    </source>
</evidence>
<dbReference type="Pfam" id="PF09323">
    <property type="entry name" value="DUF1980"/>
    <property type="match status" value="1"/>
</dbReference>
<dbReference type="OrthoDB" id="9770408at2"/>
<name>A0A1M6DJZ2_9FIRM</name>
<accession>A0A1M6DJZ2</accession>